<keyword evidence="1" id="KW-0472">Membrane</keyword>
<reference evidence="2 3" key="1">
    <citation type="submission" date="2023-10" db="EMBL/GenBank/DDBJ databases">
        <title>Comparative genomics analysis reveals potential genetic determinants of host preference in Cryptosporidium xiaoi.</title>
        <authorList>
            <person name="Xiao L."/>
            <person name="Li J."/>
        </authorList>
    </citation>
    <scope>NUCLEOTIDE SEQUENCE [LARGE SCALE GENOMIC DNA]</scope>
    <source>
        <strain evidence="2 3">52996</strain>
    </source>
</reference>
<proteinExistence type="predicted"/>
<evidence type="ECO:0000313" key="3">
    <source>
        <dbReference type="Proteomes" id="UP001311799"/>
    </source>
</evidence>
<dbReference type="PANTHER" id="PTHR34126:SF1">
    <property type="entry name" value="PEROXISOME BIOGENESIS PROTEIN 22"/>
    <property type="match status" value="1"/>
</dbReference>
<dbReference type="PANTHER" id="PTHR34126">
    <property type="entry name" value="PEROXISOME BIOGENESIS PROTEIN 22"/>
    <property type="match status" value="1"/>
</dbReference>
<evidence type="ECO:0000313" key="2">
    <source>
        <dbReference type="EMBL" id="KAK6588239.1"/>
    </source>
</evidence>
<gene>
    <name evidence="2" type="ORF">RS030_6816</name>
</gene>
<dbReference type="Proteomes" id="UP001311799">
    <property type="component" value="Unassembled WGS sequence"/>
</dbReference>
<name>A0AAV9XUR6_9CRYT</name>
<organism evidence="2 3">
    <name type="scientific">Cryptosporidium xiaoi</name>
    <dbReference type="NCBI Taxonomy" id="659607"/>
    <lineage>
        <taxon>Eukaryota</taxon>
        <taxon>Sar</taxon>
        <taxon>Alveolata</taxon>
        <taxon>Apicomplexa</taxon>
        <taxon>Conoidasida</taxon>
        <taxon>Coccidia</taxon>
        <taxon>Eucoccidiorida</taxon>
        <taxon>Eimeriorina</taxon>
        <taxon>Cryptosporidiidae</taxon>
        <taxon>Cryptosporidium</taxon>
    </lineage>
</organism>
<sequence length="223" mass="25761">MTKARNKHVKKLSTNQNIKILIIWTIFIGILILFLQLIYKCVIKRIIVYVLSLFGYKTNTRSDNCNENNGLINDKITDENGRECDLNDNKFMLSIGICYKSDIDSILKNRFMDSLLKLSRLTDLYLFVQVDNDDDEKHIMEILENNGIFDNGLKKHKVLFCEKLETIPSFARQLQANMHIDTNDENILKLKDKVPNAVSININNDDSINECVDNIEAILCSKQ</sequence>
<dbReference type="AlphaFoldDB" id="A0AAV9XUR6"/>
<keyword evidence="3" id="KW-1185">Reference proteome</keyword>
<dbReference type="GO" id="GO:0007031">
    <property type="term" value="P:peroxisome organization"/>
    <property type="evidence" value="ECO:0007669"/>
    <property type="project" value="InterPro"/>
</dbReference>
<dbReference type="InterPro" id="IPR037485">
    <property type="entry name" value="PEX22"/>
</dbReference>
<accession>A0AAV9XUR6</accession>
<feature type="transmembrane region" description="Helical" evidence="1">
    <location>
        <begin position="21"/>
        <end position="39"/>
    </location>
</feature>
<dbReference type="EMBL" id="JAWDEY010000034">
    <property type="protein sequence ID" value="KAK6588239.1"/>
    <property type="molecule type" value="Genomic_DNA"/>
</dbReference>
<protein>
    <submittedName>
        <fullName evidence="2">Uncharacterized protein</fullName>
    </submittedName>
</protein>
<comment type="caution">
    <text evidence="2">The sequence shown here is derived from an EMBL/GenBank/DDBJ whole genome shotgun (WGS) entry which is preliminary data.</text>
</comment>
<keyword evidence="1" id="KW-1133">Transmembrane helix</keyword>
<evidence type="ECO:0000256" key="1">
    <source>
        <dbReference type="SAM" id="Phobius"/>
    </source>
</evidence>
<keyword evidence="1" id="KW-0812">Transmembrane</keyword>
<dbReference type="Pfam" id="PF22978">
    <property type="entry name" value="HAD_Pex22"/>
    <property type="match status" value="1"/>
</dbReference>